<sequence length="184" mass="20004">MLRGLLITLIMVVWSVNVWAEELTYQAHVEGMVCAFCAYSVGKNIGSLPGVEAESVNVDLKSGRVGFKSNQQVSKQSLEAIFIESGFRLGALTKVEPSLTTDPSPKELLLVLDIRLDSLDTARFEAVFEAVGNIAAGSPSRLVIEAPVALEGDLLKPVLMGRQQVMKVRFNASDAESIHLQLYL</sequence>
<dbReference type="InterPro" id="IPR006121">
    <property type="entry name" value="HMA_dom"/>
</dbReference>
<name>A0A3B0YEW7_9ZZZZ</name>
<organism evidence="2">
    <name type="scientific">hydrothermal vent metagenome</name>
    <dbReference type="NCBI Taxonomy" id="652676"/>
    <lineage>
        <taxon>unclassified sequences</taxon>
        <taxon>metagenomes</taxon>
        <taxon>ecological metagenomes</taxon>
    </lineage>
</organism>
<gene>
    <name evidence="2" type="ORF">MNBD_GAMMA13-751</name>
</gene>
<proteinExistence type="predicted"/>
<dbReference type="SUPFAM" id="SSF55008">
    <property type="entry name" value="HMA, heavy metal-associated domain"/>
    <property type="match status" value="1"/>
</dbReference>
<dbReference type="CDD" id="cd00371">
    <property type="entry name" value="HMA"/>
    <property type="match status" value="1"/>
</dbReference>
<dbReference type="Pfam" id="PF00403">
    <property type="entry name" value="HMA"/>
    <property type="match status" value="1"/>
</dbReference>
<evidence type="ECO:0000313" key="2">
    <source>
        <dbReference type="EMBL" id="VAW74187.1"/>
    </source>
</evidence>
<dbReference type="EMBL" id="UOFK01000056">
    <property type="protein sequence ID" value="VAW74187.1"/>
    <property type="molecule type" value="Genomic_DNA"/>
</dbReference>
<dbReference type="GO" id="GO:0046872">
    <property type="term" value="F:metal ion binding"/>
    <property type="evidence" value="ECO:0007669"/>
    <property type="project" value="InterPro"/>
</dbReference>
<accession>A0A3B0YEW7</accession>
<evidence type="ECO:0000259" key="1">
    <source>
        <dbReference type="PROSITE" id="PS50846"/>
    </source>
</evidence>
<reference evidence="2" key="1">
    <citation type="submission" date="2018-06" db="EMBL/GenBank/DDBJ databases">
        <authorList>
            <person name="Zhirakovskaya E."/>
        </authorList>
    </citation>
    <scope>NUCLEOTIDE SEQUENCE</scope>
</reference>
<protein>
    <recommendedName>
        <fullName evidence="1">HMA domain-containing protein</fullName>
    </recommendedName>
</protein>
<dbReference type="InterPro" id="IPR036163">
    <property type="entry name" value="HMA_dom_sf"/>
</dbReference>
<dbReference type="PROSITE" id="PS50846">
    <property type="entry name" value="HMA_2"/>
    <property type="match status" value="1"/>
</dbReference>
<feature type="domain" description="HMA" evidence="1">
    <location>
        <begin position="23"/>
        <end position="90"/>
    </location>
</feature>
<dbReference type="Gene3D" id="3.30.70.100">
    <property type="match status" value="1"/>
</dbReference>
<dbReference type="AlphaFoldDB" id="A0A3B0YEW7"/>